<dbReference type="PaxDb" id="3847-GLYMA15G43410.1"/>
<proteinExistence type="predicted"/>
<dbReference type="EnsemblPlants" id="KRH13993">
    <property type="protein sequence ID" value="KRH13993"/>
    <property type="gene ID" value="GLYMA_15G277300"/>
</dbReference>
<gene>
    <name evidence="1" type="ORF">GLYMA_15G277300</name>
</gene>
<keyword evidence="3" id="KW-1185">Reference proteome</keyword>
<dbReference type="OrthoDB" id="42889at2759"/>
<dbReference type="STRING" id="3847.K7MEA7"/>
<evidence type="ECO:0000313" key="3">
    <source>
        <dbReference type="Proteomes" id="UP000008827"/>
    </source>
</evidence>
<name>K7MEA7_SOYBN</name>
<reference evidence="1 2" key="1">
    <citation type="journal article" date="2010" name="Nature">
        <title>Genome sequence of the palaeopolyploid soybean.</title>
        <authorList>
            <person name="Schmutz J."/>
            <person name="Cannon S.B."/>
            <person name="Schlueter J."/>
            <person name="Ma J."/>
            <person name="Mitros T."/>
            <person name="Nelson W."/>
            <person name="Hyten D.L."/>
            <person name="Song Q."/>
            <person name="Thelen J.J."/>
            <person name="Cheng J."/>
            <person name="Xu D."/>
            <person name="Hellsten U."/>
            <person name="May G.D."/>
            <person name="Yu Y."/>
            <person name="Sakurai T."/>
            <person name="Umezawa T."/>
            <person name="Bhattacharyya M.K."/>
            <person name="Sandhu D."/>
            <person name="Valliyodan B."/>
            <person name="Lindquist E."/>
            <person name="Peto M."/>
            <person name="Grant D."/>
            <person name="Shu S."/>
            <person name="Goodstein D."/>
            <person name="Barry K."/>
            <person name="Futrell-Griggs M."/>
            <person name="Abernathy B."/>
            <person name="Du J."/>
            <person name="Tian Z."/>
            <person name="Zhu L."/>
            <person name="Gill N."/>
            <person name="Joshi T."/>
            <person name="Libault M."/>
            <person name="Sethuraman A."/>
            <person name="Zhang X.-C."/>
            <person name="Shinozaki K."/>
            <person name="Nguyen H.T."/>
            <person name="Wing R.A."/>
            <person name="Cregan P."/>
            <person name="Specht J."/>
            <person name="Grimwood J."/>
            <person name="Rokhsar D."/>
            <person name="Stacey G."/>
            <person name="Shoemaker R.C."/>
            <person name="Jackson S.A."/>
        </authorList>
    </citation>
    <scope>NUCLEOTIDE SEQUENCE [LARGE SCALE GENOMIC DNA]</scope>
    <source>
        <strain evidence="2">cv. Williams 82</strain>
        <tissue evidence="1">Callus</tissue>
    </source>
</reference>
<protein>
    <submittedName>
        <fullName evidence="1 2">Uncharacterized protein</fullName>
    </submittedName>
</protein>
<reference evidence="1" key="3">
    <citation type="submission" date="2018-07" db="EMBL/GenBank/DDBJ databases">
        <title>WGS assembly of Glycine max.</title>
        <authorList>
            <person name="Schmutz J."/>
            <person name="Cannon S."/>
            <person name="Schlueter J."/>
            <person name="Ma J."/>
            <person name="Mitros T."/>
            <person name="Nelson W."/>
            <person name="Hyten D."/>
            <person name="Song Q."/>
            <person name="Thelen J."/>
            <person name="Cheng J."/>
            <person name="Xu D."/>
            <person name="Hellsten U."/>
            <person name="May G."/>
            <person name="Yu Y."/>
            <person name="Sakurai T."/>
            <person name="Umezawa T."/>
            <person name="Bhattacharyya M."/>
            <person name="Sandhu D."/>
            <person name="Valliyodan B."/>
            <person name="Lindquist E."/>
            <person name="Peto M."/>
            <person name="Grant D."/>
            <person name="Shu S."/>
            <person name="Goodstein D."/>
            <person name="Barry K."/>
            <person name="Futrell-Griggs M."/>
            <person name="Abernathy B."/>
            <person name="Du J."/>
            <person name="Tian Z."/>
            <person name="Zhu L."/>
            <person name="Gill N."/>
            <person name="Joshi T."/>
            <person name="Libault M."/>
            <person name="Sethuraman A."/>
            <person name="Zhang X."/>
            <person name="Shinozaki K."/>
            <person name="Nguyen H."/>
            <person name="Wing R."/>
            <person name="Cregan P."/>
            <person name="Specht J."/>
            <person name="Grimwood J."/>
            <person name="Rokhsar D."/>
            <person name="Stacey G."/>
            <person name="Shoemaker R."/>
            <person name="Jackson S."/>
        </authorList>
    </citation>
    <scope>NUCLEOTIDE SEQUENCE</scope>
    <source>
        <tissue evidence="1">Callus</tissue>
    </source>
</reference>
<dbReference type="Proteomes" id="UP000008827">
    <property type="component" value="Chromosome 15"/>
</dbReference>
<dbReference type="Gramene" id="KRH13993">
    <property type="protein sequence ID" value="KRH13993"/>
    <property type="gene ID" value="GLYMA_15G277300"/>
</dbReference>
<reference evidence="2" key="2">
    <citation type="submission" date="2018-02" db="UniProtKB">
        <authorList>
            <consortium name="EnsemblPlants"/>
        </authorList>
    </citation>
    <scope>IDENTIFICATION</scope>
    <source>
        <strain evidence="2">Williams 82</strain>
    </source>
</reference>
<evidence type="ECO:0000313" key="2">
    <source>
        <dbReference type="EnsemblPlants" id="KRH13993"/>
    </source>
</evidence>
<dbReference type="HOGENOM" id="CLU_181839_0_0_1"/>
<sequence>MYTEISSFCNYTFCFFVLCLQKAEMRCLLPKTLLDNGYLPIGTQNSGENNKGKVDKVCNYSWGGQTKMPSYVNKLVFPEICMTTLRTIVMQEDELFKFS</sequence>
<dbReference type="InParanoid" id="K7MEA7"/>
<accession>K7MEA7</accession>
<dbReference type="AlphaFoldDB" id="K7MEA7"/>
<dbReference type="eggNOG" id="ENOG502T0Q4">
    <property type="taxonomic scope" value="Eukaryota"/>
</dbReference>
<organism evidence="2">
    <name type="scientific">Glycine max</name>
    <name type="common">Soybean</name>
    <name type="synonym">Glycine hispida</name>
    <dbReference type="NCBI Taxonomy" id="3847"/>
    <lineage>
        <taxon>Eukaryota</taxon>
        <taxon>Viridiplantae</taxon>
        <taxon>Streptophyta</taxon>
        <taxon>Embryophyta</taxon>
        <taxon>Tracheophyta</taxon>
        <taxon>Spermatophyta</taxon>
        <taxon>Magnoliopsida</taxon>
        <taxon>eudicotyledons</taxon>
        <taxon>Gunneridae</taxon>
        <taxon>Pentapetalae</taxon>
        <taxon>rosids</taxon>
        <taxon>fabids</taxon>
        <taxon>Fabales</taxon>
        <taxon>Fabaceae</taxon>
        <taxon>Papilionoideae</taxon>
        <taxon>50 kb inversion clade</taxon>
        <taxon>NPAAA clade</taxon>
        <taxon>indigoferoid/millettioid clade</taxon>
        <taxon>Phaseoleae</taxon>
        <taxon>Glycine</taxon>
        <taxon>Glycine subgen. Soja</taxon>
    </lineage>
</organism>
<dbReference type="ExpressionAtlas" id="K7MEA7">
    <property type="expression patterns" value="baseline and differential"/>
</dbReference>
<evidence type="ECO:0000313" key="1">
    <source>
        <dbReference type="EMBL" id="KRH13993.1"/>
    </source>
</evidence>
<dbReference type="EMBL" id="CM000848">
    <property type="protein sequence ID" value="KRH13993.1"/>
    <property type="molecule type" value="Genomic_DNA"/>
</dbReference>